<dbReference type="RefSeq" id="XP_069204193.1">
    <property type="nucleotide sequence ID" value="XM_069340721.1"/>
</dbReference>
<dbReference type="Gene3D" id="3.30.70.330">
    <property type="match status" value="1"/>
</dbReference>
<feature type="compositionally biased region" description="Polar residues" evidence="1">
    <location>
        <begin position="634"/>
        <end position="653"/>
    </location>
</feature>
<accession>A0ABR3PP65</accession>
<evidence type="ECO:0000313" key="3">
    <source>
        <dbReference type="Proteomes" id="UP001562354"/>
    </source>
</evidence>
<feature type="region of interest" description="Disordered" evidence="1">
    <location>
        <begin position="91"/>
        <end position="157"/>
    </location>
</feature>
<feature type="region of interest" description="Disordered" evidence="1">
    <location>
        <begin position="172"/>
        <end position="196"/>
    </location>
</feature>
<dbReference type="EMBL" id="JBFMKM010000003">
    <property type="protein sequence ID" value="KAL1311344.1"/>
    <property type="molecule type" value="Genomic_DNA"/>
</dbReference>
<dbReference type="InterPro" id="IPR012677">
    <property type="entry name" value="Nucleotide-bd_a/b_plait_sf"/>
</dbReference>
<dbReference type="Proteomes" id="UP001562354">
    <property type="component" value="Unassembled WGS sequence"/>
</dbReference>
<feature type="region of interest" description="Disordered" evidence="1">
    <location>
        <begin position="626"/>
        <end position="655"/>
    </location>
</feature>
<name>A0ABR3PP65_9PEZI</name>
<keyword evidence="3" id="KW-1185">Reference proteome</keyword>
<evidence type="ECO:0000313" key="2">
    <source>
        <dbReference type="EMBL" id="KAL1311344.1"/>
    </source>
</evidence>
<feature type="compositionally biased region" description="Low complexity" evidence="1">
    <location>
        <begin position="50"/>
        <end position="61"/>
    </location>
</feature>
<dbReference type="GeneID" id="95975222"/>
<sequence>MNSHPDQHPWGHHGFLPPTAVRGVAGMAPPPFNLGNQLIHQPIHQPPPQQQYMAPQHYPQQPYHPAQQQFVHPNMQNFYGHQQSMRPQVWHGNAFQFPPGQPSSQVYNHKAKKPNNDPFVDSSPSTHRSTSTPLSLPNSAGGPSQGTPRPSPGNDHAVVRKTGAARLAEQIKAGLLEDPDSNRTQNKRGRSKTTTFQHAGGQMVHMYQPPLPVVPAVPTVPQTFVTPDLIPDPPFLNALHRGYRPSLDEVFDHVPFVEVYKNTKPCHWGVIKITNIPYSTTKNEIVAAVGRNARLVSQPTGTPYYAVHIIMERSTGKTMDCYVEVESRNEAVTIVTNFSHRCANGRPPKIGDRSIDVEMSSQEDLMKELFPRARCVTWHGNAPTVYKPTEAFNSGFQGFLTGEEMVMVQKHAETPQRSPFAQRCHNRTYESLISTLHKYPWFAQDYVMIGERNLVFNTTMACLRTLMQSIRKNWNPAALHRQLLHEVVCAALSTAAFHHQQQALVCDFLHHGGFADLLGRVPFMYLGQFGNYWPFEVLSKKAVVSMDVLQYYIHLLHEGTTSPDERRLAMNIPGGTTPSSINPFGHVVVDYGDNKDKLSLRKVAVLEWNLIEAILRSVLFTSGDQDNSDEYEVQGQSQGTAHRQRSVPATQTPVHRIKTQQAAIAYGSV</sequence>
<proteinExistence type="predicted"/>
<evidence type="ECO:0000256" key="1">
    <source>
        <dbReference type="SAM" id="MobiDB-lite"/>
    </source>
</evidence>
<dbReference type="InterPro" id="IPR035979">
    <property type="entry name" value="RBD_domain_sf"/>
</dbReference>
<feature type="compositionally biased region" description="Low complexity" evidence="1">
    <location>
        <begin position="122"/>
        <end position="137"/>
    </location>
</feature>
<protein>
    <submittedName>
        <fullName evidence="2">Uncharacterized protein</fullName>
    </submittedName>
</protein>
<feature type="region of interest" description="Disordered" evidence="1">
    <location>
        <begin position="21"/>
        <end position="61"/>
    </location>
</feature>
<dbReference type="SUPFAM" id="SSF54928">
    <property type="entry name" value="RNA-binding domain, RBD"/>
    <property type="match status" value="1"/>
</dbReference>
<organism evidence="2 3">
    <name type="scientific">Neodothiora populina</name>
    <dbReference type="NCBI Taxonomy" id="2781224"/>
    <lineage>
        <taxon>Eukaryota</taxon>
        <taxon>Fungi</taxon>
        <taxon>Dikarya</taxon>
        <taxon>Ascomycota</taxon>
        <taxon>Pezizomycotina</taxon>
        <taxon>Dothideomycetes</taxon>
        <taxon>Dothideomycetidae</taxon>
        <taxon>Dothideales</taxon>
        <taxon>Dothioraceae</taxon>
        <taxon>Neodothiora</taxon>
    </lineage>
</organism>
<reference evidence="2 3" key="1">
    <citation type="submission" date="2024-07" db="EMBL/GenBank/DDBJ databases">
        <title>Draft sequence of the Neodothiora populina.</title>
        <authorList>
            <person name="Drown D.D."/>
            <person name="Schuette U.S."/>
            <person name="Buechlein A.B."/>
            <person name="Rusch D.R."/>
            <person name="Winton L.W."/>
            <person name="Adams G.A."/>
        </authorList>
    </citation>
    <scope>NUCLEOTIDE SEQUENCE [LARGE SCALE GENOMIC DNA]</scope>
    <source>
        <strain evidence="2 3">CPC 39397</strain>
    </source>
</reference>
<gene>
    <name evidence="2" type="ORF">AAFC00_001519</name>
</gene>
<comment type="caution">
    <text evidence="2">The sequence shown here is derived from an EMBL/GenBank/DDBJ whole genome shotgun (WGS) entry which is preliminary data.</text>
</comment>